<reference key="2">
    <citation type="submission" date="2011-10" db="EMBL/GenBank/DDBJ databases">
        <title>The genome and transcriptome sequence of Clonorchis sinensis provide insights into the carcinogenic liver fluke.</title>
        <authorList>
            <person name="Wang X."/>
            <person name="Huang Y."/>
            <person name="Chen W."/>
            <person name="Liu H."/>
            <person name="Guo L."/>
            <person name="Chen Y."/>
            <person name="Luo F."/>
            <person name="Zhou W."/>
            <person name="Sun J."/>
            <person name="Mao Q."/>
            <person name="Liang P."/>
            <person name="Zhou C."/>
            <person name="Tian Y."/>
            <person name="Men J."/>
            <person name="Lv X."/>
            <person name="Huang L."/>
            <person name="Zhou J."/>
            <person name="Hu Y."/>
            <person name="Li R."/>
            <person name="Zhang F."/>
            <person name="Lei H."/>
            <person name="Li X."/>
            <person name="Hu X."/>
            <person name="Liang C."/>
            <person name="Xu J."/>
            <person name="Wu Z."/>
            <person name="Yu X."/>
        </authorList>
    </citation>
    <scope>NUCLEOTIDE SEQUENCE</scope>
    <source>
        <strain>Henan</strain>
    </source>
</reference>
<name>G7YPJ4_CLOSI</name>
<evidence type="ECO:0000313" key="2">
    <source>
        <dbReference type="Proteomes" id="UP000008909"/>
    </source>
</evidence>
<reference evidence="1" key="1">
    <citation type="journal article" date="2011" name="Genome Biol.">
        <title>The draft genome of the carcinogenic human liver fluke Clonorchis sinensis.</title>
        <authorList>
            <person name="Wang X."/>
            <person name="Chen W."/>
            <person name="Huang Y."/>
            <person name="Sun J."/>
            <person name="Men J."/>
            <person name="Liu H."/>
            <person name="Luo F."/>
            <person name="Guo L."/>
            <person name="Lv X."/>
            <person name="Deng C."/>
            <person name="Zhou C."/>
            <person name="Fan Y."/>
            <person name="Li X."/>
            <person name="Huang L."/>
            <person name="Hu Y."/>
            <person name="Liang C."/>
            <person name="Hu X."/>
            <person name="Xu J."/>
            <person name="Yu X."/>
        </authorList>
    </citation>
    <scope>NUCLEOTIDE SEQUENCE [LARGE SCALE GENOMIC DNA]</scope>
    <source>
        <strain evidence="1">Henan</strain>
    </source>
</reference>
<dbReference type="Proteomes" id="UP000008909">
    <property type="component" value="Unassembled WGS sequence"/>
</dbReference>
<proteinExistence type="predicted"/>
<protein>
    <submittedName>
        <fullName evidence="1">Uncharacterized protein</fullName>
    </submittedName>
</protein>
<evidence type="ECO:0000313" key="1">
    <source>
        <dbReference type="EMBL" id="GAA54875.1"/>
    </source>
</evidence>
<dbReference type="AlphaFoldDB" id="G7YPJ4"/>
<sequence length="104" mass="11873">MGEQSKRHREAAARSFSEDQRLSVRDCSDRHLTWIPGLALCWRYKVLYEIQVGPARWTRYTNQIRPTDAQILPTGPSALSLEVFLDTFDLGNIRENPSPALSEA</sequence>
<dbReference type="EMBL" id="DF143933">
    <property type="protein sequence ID" value="GAA54875.1"/>
    <property type="molecule type" value="Genomic_DNA"/>
</dbReference>
<gene>
    <name evidence="1" type="ORF">CLF_105941</name>
</gene>
<organism evidence="1 2">
    <name type="scientific">Clonorchis sinensis</name>
    <name type="common">Chinese liver fluke</name>
    <dbReference type="NCBI Taxonomy" id="79923"/>
    <lineage>
        <taxon>Eukaryota</taxon>
        <taxon>Metazoa</taxon>
        <taxon>Spiralia</taxon>
        <taxon>Lophotrochozoa</taxon>
        <taxon>Platyhelminthes</taxon>
        <taxon>Trematoda</taxon>
        <taxon>Digenea</taxon>
        <taxon>Opisthorchiida</taxon>
        <taxon>Opisthorchiata</taxon>
        <taxon>Opisthorchiidae</taxon>
        <taxon>Clonorchis</taxon>
    </lineage>
</organism>
<keyword evidence="2" id="KW-1185">Reference proteome</keyword>
<accession>G7YPJ4</accession>